<keyword evidence="8" id="KW-1185">Reference proteome</keyword>
<evidence type="ECO:0000256" key="5">
    <source>
        <dbReference type="RuleBase" id="RU364054"/>
    </source>
</evidence>
<keyword evidence="5" id="KW-0274">FAD</keyword>
<dbReference type="EC" id="1.5.5.2" evidence="2 5"/>
<dbReference type="PANTHER" id="PTHR13914">
    <property type="entry name" value="PROLINE OXIDASE"/>
    <property type="match status" value="1"/>
</dbReference>
<dbReference type="GO" id="GO:0010133">
    <property type="term" value="P:L-proline catabolic process to L-glutamate"/>
    <property type="evidence" value="ECO:0007669"/>
    <property type="project" value="TreeGrafter"/>
</dbReference>
<dbReference type="GO" id="GO:0004657">
    <property type="term" value="F:proline dehydrogenase activity"/>
    <property type="evidence" value="ECO:0007669"/>
    <property type="project" value="UniProtKB-EC"/>
</dbReference>
<comment type="catalytic activity">
    <reaction evidence="5">
        <text>L-proline + a quinone = (S)-1-pyrroline-5-carboxylate + a quinol + H(+)</text>
        <dbReference type="Rhea" id="RHEA:23784"/>
        <dbReference type="ChEBI" id="CHEBI:15378"/>
        <dbReference type="ChEBI" id="CHEBI:17388"/>
        <dbReference type="ChEBI" id="CHEBI:24646"/>
        <dbReference type="ChEBI" id="CHEBI:60039"/>
        <dbReference type="ChEBI" id="CHEBI:132124"/>
        <dbReference type="EC" id="1.5.5.2"/>
    </reaction>
</comment>
<dbReference type="Pfam" id="PF01619">
    <property type="entry name" value="Pro_dh"/>
    <property type="match status" value="1"/>
</dbReference>
<dbReference type="AlphaFoldDB" id="A0A9P4HV08"/>
<comment type="caution">
    <text evidence="7">The sequence shown here is derived from an EMBL/GenBank/DDBJ whole genome shotgun (WGS) entry which is preliminary data.</text>
</comment>
<dbReference type="InterPro" id="IPR029041">
    <property type="entry name" value="FAD-linked_oxidoreductase-like"/>
</dbReference>
<dbReference type="Proteomes" id="UP000799776">
    <property type="component" value="Unassembled WGS sequence"/>
</dbReference>
<evidence type="ECO:0000313" key="8">
    <source>
        <dbReference type="Proteomes" id="UP000799776"/>
    </source>
</evidence>
<dbReference type="OrthoDB" id="5464at2759"/>
<gene>
    <name evidence="7" type="ORF">K490DRAFT_74401</name>
</gene>
<evidence type="ECO:0000256" key="4">
    <source>
        <dbReference type="ARBA" id="ARBA00023062"/>
    </source>
</evidence>
<evidence type="ECO:0000256" key="2">
    <source>
        <dbReference type="ARBA" id="ARBA00012695"/>
    </source>
</evidence>
<dbReference type="SUPFAM" id="SSF51730">
    <property type="entry name" value="FAD-linked oxidoreductase"/>
    <property type="match status" value="1"/>
</dbReference>
<evidence type="ECO:0000256" key="1">
    <source>
        <dbReference type="ARBA" id="ARBA00005869"/>
    </source>
</evidence>
<comment type="function">
    <text evidence="5">Converts proline to delta-1-pyrroline-5-carboxylate.</text>
</comment>
<feature type="domain" description="Proline dehydrogenase" evidence="6">
    <location>
        <begin position="113"/>
        <end position="425"/>
    </location>
</feature>
<sequence>MLTTVKHVRPLSTQSHLLRRNIKPTATPSYPTDHSSAAVAKTDAAVLRRLPTPSLLRSLVIQNISAYPALLSFLLTLLKRNVNLFTKAPVLRHVLQQVFYAHYCAGATKSEIKKTVEGLRQLGYKGVILNYAKEVDETGLDASAKGDAEQARKVHENQVSQWLDGTMKTIDYTDSGEYVAIKFSGAGMGVVEQLESGAEKPDDCFAAALKQVCDFGKEKGVKLLVDAEHHCQQDVIDKWTMDLMEQYNKGDDLVIYNTYQMYLKQSPTVLRTHLSHAQTRNFNFGAKIVRGAYIGSDPRHAIHDTKADTDRAYNDAGRMLATYHLSSVPNPVKIGIVLASHNKESVELMRALRQEQEDQGVPVADVTYSQLMGMADDLSLSLTEKVEGFRANDCAVYKYVTWGTMQECVLYLVRRAEENRDAVSRSIDSRKLFWTELKRRWLPFKG</sequence>
<dbReference type="GO" id="GO:0071949">
    <property type="term" value="F:FAD binding"/>
    <property type="evidence" value="ECO:0007669"/>
    <property type="project" value="TreeGrafter"/>
</dbReference>
<dbReference type="InterPro" id="IPR002872">
    <property type="entry name" value="Proline_DH_dom"/>
</dbReference>
<keyword evidence="3 5" id="KW-0560">Oxidoreductase</keyword>
<comment type="similarity">
    <text evidence="1 5">Belongs to the proline oxidase family.</text>
</comment>
<dbReference type="GO" id="GO:0005739">
    <property type="term" value="C:mitochondrion"/>
    <property type="evidence" value="ECO:0007669"/>
    <property type="project" value="TreeGrafter"/>
</dbReference>
<name>A0A9P4HV08_9PEZI</name>
<reference evidence="7" key="1">
    <citation type="journal article" date="2020" name="Stud. Mycol.">
        <title>101 Dothideomycetes genomes: a test case for predicting lifestyles and emergence of pathogens.</title>
        <authorList>
            <person name="Haridas S."/>
            <person name="Albert R."/>
            <person name="Binder M."/>
            <person name="Bloem J."/>
            <person name="Labutti K."/>
            <person name="Salamov A."/>
            <person name="Andreopoulos B."/>
            <person name="Baker S."/>
            <person name="Barry K."/>
            <person name="Bills G."/>
            <person name="Bluhm B."/>
            <person name="Cannon C."/>
            <person name="Castanera R."/>
            <person name="Culley D."/>
            <person name="Daum C."/>
            <person name="Ezra D."/>
            <person name="Gonzalez J."/>
            <person name="Henrissat B."/>
            <person name="Kuo A."/>
            <person name="Liang C."/>
            <person name="Lipzen A."/>
            <person name="Lutzoni F."/>
            <person name="Magnuson J."/>
            <person name="Mondo S."/>
            <person name="Nolan M."/>
            <person name="Ohm R."/>
            <person name="Pangilinan J."/>
            <person name="Park H.-J."/>
            <person name="Ramirez L."/>
            <person name="Alfaro M."/>
            <person name="Sun H."/>
            <person name="Tritt A."/>
            <person name="Yoshinaga Y."/>
            <person name="Zwiers L.-H."/>
            <person name="Turgeon B."/>
            <person name="Goodwin S."/>
            <person name="Spatafora J."/>
            <person name="Crous P."/>
            <person name="Grigoriev I."/>
        </authorList>
    </citation>
    <scope>NUCLEOTIDE SEQUENCE</scope>
    <source>
        <strain evidence="7">CBS 121410</strain>
    </source>
</reference>
<keyword evidence="5" id="KW-0285">Flavoprotein</keyword>
<dbReference type="PANTHER" id="PTHR13914:SF0">
    <property type="entry name" value="PROLINE DEHYDROGENASE 1, MITOCHONDRIAL"/>
    <property type="match status" value="1"/>
</dbReference>
<protein>
    <recommendedName>
        <fullName evidence="2 5">Proline dehydrogenase</fullName>
        <ecNumber evidence="2 5">1.5.5.2</ecNumber>
    </recommendedName>
</protein>
<comment type="cofactor">
    <cofactor evidence="5">
        <name>FAD</name>
        <dbReference type="ChEBI" id="CHEBI:57692"/>
    </cofactor>
</comment>
<dbReference type="InterPro" id="IPR015659">
    <property type="entry name" value="Proline_oxidase"/>
</dbReference>
<evidence type="ECO:0000259" key="6">
    <source>
        <dbReference type="Pfam" id="PF01619"/>
    </source>
</evidence>
<evidence type="ECO:0000256" key="3">
    <source>
        <dbReference type="ARBA" id="ARBA00023002"/>
    </source>
</evidence>
<dbReference type="EMBL" id="ML978724">
    <property type="protein sequence ID" value="KAF2086438.1"/>
    <property type="molecule type" value="Genomic_DNA"/>
</dbReference>
<dbReference type="Gene3D" id="3.20.20.220">
    <property type="match status" value="1"/>
</dbReference>
<evidence type="ECO:0000313" key="7">
    <source>
        <dbReference type="EMBL" id="KAF2086438.1"/>
    </source>
</evidence>
<organism evidence="7 8">
    <name type="scientific">Saccharata proteae CBS 121410</name>
    <dbReference type="NCBI Taxonomy" id="1314787"/>
    <lineage>
        <taxon>Eukaryota</taxon>
        <taxon>Fungi</taxon>
        <taxon>Dikarya</taxon>
        <taxon>Ascomycota</taxon>
        <taxon>Pezizomycotina</taxon>
        <taxon>Dothideomycetes</taxon>
        <taxon>Dothideomycetes incertae sedis</taxon>
        <taxon>Botryosphaeriales</taxon>
        <taxon>Saccharataceae</taxon>
        <taxon>Saccharata</taxon>
    </lineage>
</organism>
<proteinExistence type="inferred from homology"/>
<accession>A0A9P4HV08</accession>
<keyword evidence="4 5" id="KW-0642">Proline metabolism</keyword>